<dbReference type="GO" id="GO:0004175">
    <property type="term" value="F:endopeptidase activity"/>
    <property type="evidence" value="ECO:0007669"/>
    <property type="project" value="UniProtKB-ARBA"/>
</dbReference>
<protein>
    <recommendedName>
        <fullName evidence="5">HTH merR-type domain-containing protein</fullName>
    </recommendedName>
</protein>
<dbReference type="RefSeq" id="WP_118042129.1">
    <property type="nucleotide sequence ID" value="NZ_BQNJ01000002.1"/>
</dbReference>
<evidence type="ECO:0000259" key="5">
    <source>
        <dbReference type="PROSITE" id="PS50937"/>
    </source>
</evidence>
<feature type="transmembrane region" description="Helical" evidence="4">
    <location>
        <begin position="315"/>
        <end position="333"/>
    </location>
</feature>
<name>A0AA37JR99_9FIRM</name>
<dbReference type="GO" id="GO:0080120">
    <property type="term" value="P:CAAX-box protein maturation"/>
    <property type="evidence" value="ECO:0007669"/>
    <property type="project" value="UniProtKB-ARBA"/>
</dbReference>
<dbReference type="GO" id="GO:0003700">
    <property type="term" value="F:DNA-binding transcription factor activity"/>
    <property type="evidence" value="ECO:0007669"/>
    <property type="project" value="InterPro"/>
</dbReference>
<dbReference type="Gene3D" id="1.10.1660.10">
    <property type="match status" value="1"/>
</dbReference>
<reference evidence="6" key="1">
    <citation type="submission" date="2022-01" db="EMBL/GenBank/DDBJ databases">
        <title>Novel bile acid biosynthetic pathways are enriched in the microbiome of centenarians.</title>
        <authorList>
            <person name="Sato Y."/>
            <person name="Atarashi K."/>
            <person name="Plichta R.D."/>
            <person name="Arai Y."/>
            <person name="Sasajima S."/>
            <person name="Kearney M.S."/>
            <person name="Suda W."/>
            <person name="Takeshita K."/>
            <person name="Sasaki T."/>
            <person name="Okamoto S."/>
            <person name="Skelly N.A."/>
            <person name="Okamura Y."/>
            <person name="Vlamakis H."/>
            <person name="Li Y."/>
            <person name="Tanoue T."/>
            <person name="Takei H."/>
            <person name="Nittono H."/>
            <person name="Narushima S."/>
            <person name="Irie J."/>
            <person name="Itoh H."/>
            <person name="Moriya K."/>
            <person name="Sugiura Y."/>
            <person name="Suematsu M."/>
            <person name="Moritoki N."/>
            <person name="Shibata S."/>
            <person name="Littman R.D."/>
            <person name="Fischbach A.M."/>
            <person name="Uwamino Y."/>
            <person name="Inoue T."/>
            <person name="Honda A."/>
            <person name="Hattori M."/>
            <person name="Murai T."/>
            <person name="Xavier J.R."/>
            <person name="Hirose N."/>
            <person name="Honda K."/>
        </authorList>
    </citation>
    <scope>NUCLEOTIDE SEQUENCE</scope>
    <source>
        <strain evidence="6">CE91-St55</strain>
    </source>
</reference>
<evidence type="ECO:0000313" key="6">
    <source>
        <dbReference type="EMBL" id="GKH03636.1"/>
    </source>
</evidence>
<keyword evidence="1" id="KW-0805">Transcription regulation</keyword>
<dbReference type="AlphaFoldDB" id="A0AA37JR99"/>
<feature type="transmembrane region" description="Helical" evidence="4">
    <location>
        <begin position="156"/>
        <end position="173"/>
    </location>
</feature>
<keyword evidence="4" id="KW-1133">Transmembrane helix</keyword>
<keyword evidence="3" id="KW-0804">Transcription</keyword>
<dbReference type="Proteomes" id="UP001055091">
    <property type="component" value="Unassembled WGS sequence"/>
</dbReference>
<dbReference type="InterPro" id="IPR047057">
    <property type="entry name" value="MerR_fam"/>
</dbReference>
<dbReference type="PANTHER" id="PTHR30204">
    <property type="entry name" value="REDOX-CYCLING DRUG-SENSING TRANSCRIPTIONAL ACTIVATOR SOXR"/>
    <property type="match status" value="1"/>
</dbReference>
<evidence type="ECO:0000256" key="2">
    <source>
        <dbReference type="ARBA" id="ARBA00023125"/>
    </source>
</evidence>
<dbReference type="PROSITE" id="PS50937">
    <property type="entry name" value="HTH_MERR_2"/>
    <property type="match status" value="1"/>
</dbReference>
<keyword evidence="4" id="KW-0812">Transmembrane</keyword>
<feature type="transmembrane region" description="Helical" evidence="4">
    <location>
        <begin position="441"/>
        <end position="458"/>
    </location>
</feature>
<comment type="caution">
    <text evidence="6">The sequence shown here is derived from an EMBL/GenBank/DDBJ whole genome shotgun (WGS) entry which is preliminary data.</text>
</comment>
<feature type="domain" description="HTH merR-type" evidence="5">
    <location>
        <begin position="1"/>
        <end position="69"/>
    </location>
</feature>
<evidence type="ECO:0000256" key="3">
    <source>
        <dbReference type="ARBA" id="ARBA00023163"/>
    </source>
</evidence>
<dbReference type="CDD" id="cd00592">
    <property type="entry name" value="HTH_MerR-like"/>
    <property type="match status" value="1"/>
</dbReference>
<accession>A0AA37JR99</accession>
<evidence type="ECO:0000256" key="4">
    <source>
        <dbReference type="SAM" id="Phobius"/>
    </source>
</evidence>
<feature type="transmembrane region" description="Helical" evidence="4">
    <location>
        <begin position="338"/>
        <end position="355"/>
    </location>
</feature>
<gene>
    <name evidence="6" type="ORF">CE91St55_56170</name>
</gene>
<feature type="transmembrane region" description="Helical" evidence="4">
    <location>
        <begin position="260"/>
        <end position="282"/>
    </location>
</feature>
<dbReference type="Pfam" id="PF02517">
    <property type="entry name" value="Rce1-like"/>
    <property type="match status" value="1"/>
</dbReference>
<feature type="transmembrane region" description="Helical" evidence="4">
    <location>
        <begin position="179"/>
        <end position="197"/>
    </location>
</feature>
<evidence type="ECO:0000256" key="1">
    <source>
        <dbReference type="ARBA" id="ARBA00023015"/>
    </source>
</evidence>
<sequence>MTIKEVEQLTGITRQNIRFYEREGLITPRRNPENQYREYSADDVKTLHRIRLYRKLNVSIEDIRRLEDRTLSLESCMEQCISNTEREMVRMTKIKEVCEELRKQDLDGKSPDVEKTLEQIDGYEKSGYQFTDISKDYWSMDVVCEVRKLNRQLIKALVFSFIMVFICNMLYFALSKPQWMLMLPASVIGYTALWLYWAGKNRAVVRKHLHFTPAPARVYLAAAVIGLLFYVIVEGSITVTTTFFPTPAGLINNVTRAGSIWLSLVLFFRNMLYSLIACILFYDTYKQKNIISALALSSLLFALTCLNPYTAAGYVLFGICLGLLYEFTDSLLVSMTPVFFESALTVVLCLVELYVPGTLPEFTGTGSMASASQLLPWLLLAILLILILLYTVSRISGKKIDWSQEWEKARSISAPSSGKTTILDSAAFHEIEKERKRNYRLADGSFIAAVLIALWYMTSIL</sequence>
<keyword evidence="4" id="KW-0472">Membrane</keyword>
<dbReference type="Pfam" id="PF13411">
    <property type="entry name" value="MerR_1"/>
    <property type="match status" value="1"/>
</dbReference>
<evidence type="ECO:0000313" key="7">
    <source>
        <dbReference type="Proteomes" id="UP001055091"/>
    </source>
</evidence>
<dbReference type="GO" id="GO:0003677">
    <property type="term" value="F:DNA binding"/>
    <property type="evidence" value="ECO:0007669"/>
    <property type="project" value="UniProtKB-KW"/>
</dbReference>
<dbReference type="InterPro" id="IPR003675">
    <property type="entry name" value="Rce1/LyrA-like_dom"/>
</dbReference>
<proteinExistence type="predicted"/>
<feature type="transmembrane region" description="Helical" evidence="4">
    <location>
        <begin position="218"/>
        <end position="240"/>
    </location>
</feature>
<dbReference type="InterPro" id="IPR000551">
    <property type="entry name" value="MerR-type_HTH_dom"/>
</dbReference>
<organism evidence="6 7">
    <name type="scientific">Hungatella hathewayi</name>
    <dbReference type="NCBI Taxonomy" id="154046"/>
    <lineage>
        <taxon>Bacteria</taxon>
        <taxon>Bacillati</taxon>
        <taxon>Bacillota</taxon>
        <taxon>Clostridia</taxon>
        <taxon>Lachnospirales</taxon>
        <taxon>Lachnospiraceae</taxon>
        <taxon>Hungatella</taxon>
    </lineage>
</organism>
<dbReference type="SMART" id="SM00422">
    <property type="entry name" value="HTH_MERR"/>
    <property type="match status" value="1"/>
</dbReference>
<feature type="transmembrane region" description="Helical" evidence="4">
    <location>
        <begin position="375"/>
        <end position="392"/>
    </location>
</feature>
<dbReference type="PANTHER" id="PTHR30204:SF94">
    <property type="entry name" value="HEAVY METAL-DEPENDENT TRANSCRIPTIONAL REGULATOR HI_0293-RELATED"/>
    <property type="match status" value="1"/>
</dbReference>
<dbReference type="InterPro" id="IPR009061">
    <property type="entry name" value="DNA-bd_dom_put_sf"/>
</dbReference>
<keyword evidence="2" id="KW-0238">DNA-binding</keyword>
<feature type="transmembrane region" description="Helical" evidence="4">
    <location>
        <begin position="289"/>
        <end position="309"/>
    </location>
</feature>
<dbReference type="SUPFAM" id="SSF46955">
    <property type="entry name" value="Putative DNA-binding domain"/>
    <property type="match status" value="1"/>
</dbReference>
<dbReference type="EMBL" id="BQNJ01000002">
    <property type="protein sequence ID" value="GKH03636.1"/>
    <property type="molecule type" value="Genomic_DNA"/>
</dbReference>